<name>A0A0E9R080_ANGAN</name>
<accession>A0A0E9R080</accession>
<sequence length="82" mass="9288">MWQSMPGLIHPALPCSLRKDILRWVGHAIRMPAHRLPRQILNGQPLDGHRSAGGQKTRYKDHLKTLLKKCNIKTTSTRVPGC</sequence>
<reference evidence="1" key="2">
    <citation type="journal article" date="2015" name="Fish Shellfish Immunol.">
        <title>Early steps in the European eel (Anguilla anguilla)-Vibrio vulnificus interaction in the gills: Role of the RtxA13 toxin.</title>
        <authorList>
            <person name="Callol A."/>
            <person name="Pajuelo D."/>
            <person name="Ebbesson L."/>
            <person name="Teles M."/>
            <person name="MacKenzie S."/>
            <person name="Amaro C."/>
        </authorList>
    </citation>
    <scope>NUCLEOTIDE SEQUENCE</scope>
</reference>
<dbReference type="EMBL" id="GBXM01086063">
    <property type="protein sequence ID" value="JAH22514.1"/>
    <property type="molecule type" value="Transcribed_RNA"/>
</dbReference>
<protein>
    <submittedName>
        <fullName evidence="1">Uncharacterized protein</fullName>
    </submittedName>
</protein>
<evidence type="ECO:0000313" key="1">
    <source>
        <dbReference type="EMBL" id="JAH22514.1"/>
    </source>
</evidence>
<organism evidence="1">
    <name type="scientific">Anguilla anguilla</name>
    <name type="common">European freshwater eel</name>
    <name type="synonym">Muraena anguilla</name>
    <dbReference type="NCBI Taxonomy" id="7936"/>
    <lineage>
        <taxon>Eukaryota</taxon>
        <taxon>Metazoa</taxon>
        <taxon>Chordata</taxon>
        <taxon>Craniata</taxon>
        <taxon>Vertebrata</taxon>
        <taxon>Euteleostomi</taxon>
        <taxon>Actinopterygii</taxon>
        <taxon>Neopterygii</taxon>
        <taxon>Teleostei</taxon>
        <taxon>Anguilliformes</taxon>
        <taxon>Anguillidae</taxon>
        <taxon>Anguilla</taxon>
    </lineage>
</organism>
<reference evidence="1" key="1">
    <citation type="submission" date="2014-11" db="EMBL/GenBank/DDBJ databases">
        <authorList>
            <person name="Amaro Gonzalez C."/>
        </authorList>
    </citation>
    <scope>NUCLEOTIDE SEQUENCE</scope>
</reference>
<proteinExistence type="predicted"/>
<dbReference type="AlphaFoldDB" id="A0A0E9R080"/>